<accession>A0A395M493</accession>
<gene>
    <name evidence="7" type="primary">ppa</name>
    <name evidence="9" type="ORF">D0433_03845</name>
</gene>
<dbReference type="PROSITE" id="PS00387">
    <property type="entry name" value="PPASE"/>
    <property type="match status" value="1"/>
</dbReference>
<feature type="binding site" evidence="7">
    <location>
        <position position="71"/>
    </location>
    <ligand>
        <name>Mg(2+)</name>
        <dbReference type="ChEBI" id="CHEBI:18420"/>
        <label>2</label>
    </ligand>
</feature>
<evidence type="ECO:0000256" key="7">
    <source>
        <dbReference type="HAMAP-Rule" id="MF_00209"/>
    </source>
</evidence>
<evidence type="ECO:0000256" key="1">
    <source>
        <dbReference type="ARBA" id="ARBA00001946"/>
    </source>
</evidence>
<dbReference type="EMBL" id="PHFL01000026">
    <property type="protein sequence ID" value="RFM24754.1"/>
    <property type="molecule type" value="Genomic_DNA"/>
</dbReference>
<evidence type="ECO:0000256" key="5">
    <source>
        <dbReference type="ARBA" id="ARBA00022842"/>
    </source>
</evidence>
<dbReference type="SUPFAM" id="SSF50324">
    <property type="entry name" value="Inorganic pyrophosphatase"/>
    <property type="match status" value="1"/>
</dbReference>
<proteinExistence type="inferred from homology"/>
<sequence length="205" mass="23144">MIDYKNLPVGKHPPKEVNAVIEVPKGQRNKYEFDPDLGVFKLDRVLYSSVHYPAAYGFIPNTLAEDGDPVDVLVLTHGEIFTGCLIEVRPVGLLKMRDDKGMDDKVLAVPINDPIYNSIRRLADVPPHLPNEIEHFFSIYKELEGKQVESFGWHDFFVAERAILQAIDRKKEQQAEERKSATNGKANTASKAKSKTAKVTKLKQE</sequence>
<feature type="binding site" evidence="7">
    <location>
        <position position="66"/>
    </location>
    <ligand>
        <name>Mg(2+)</name>
        <dbReference type="ChEBI" id="CHEBI:18420"/>
        <label>1</label>
    </ligand>
</feature>
<feature type="binding site" evidence="7">
    <location>
        <position position="44"/>
    </location>
    <ligand>
        <name>substrate</name>
    </ligand>
</feature>
<feature type="binding site" evidence="7">
    <location>
        <position position="103"/>
    </location>
    <ligand>
        <name>Mg(2+)</name>
        <dbReference type="ChEBI" id="CHEBI:18420"/>
        <label>1</label>
    </ligand>
</feature>
<dbReference type="Gene3D" id="3.90.80.10">
    <property type="entry name" value="Inorganic pyrophosphatase"/>
    <property type="match status" value="1"/>
</dbReference>
<dbReference type="InterPro" id="IPR008162">
    <property type="entry name" value="Pyrophosphatase"/>
</dbReference>
<evidence type="ECO:0000256" key="3">
    <source>
        <dbReference type="ARBA" id="ARBA00022723"/>
    </source>
</evidence>
<comment type="similarity">
    <text evidence="7">Belongs to the PPase family.</text>
</comment>
<dbReference type="CDD" id="cd00412">
    <property type="entry name" value="pyrophosphatase"/>
    <property type="match status" value="1"/>
</dbReference>
<feature type="compositionally biased region" description="Low complexity" evidence="8">
    <location>
        <begin position="181"/>
        <end position="191"/>
    </location>
</feature>
<dbReference type="GO" id="GO:0005737">
    <property type="term" value="C:cytoplasm"/>
    <property type="evidence" value="ECO:0007669"/>
    <property type="project" value="UniProtKB-SubCell"/>
</dbReference>
<organism evidence="9 10">
    <name type="scientific">Candidatus Thermochlorobacter aerophilus</name>
    <dbReference type="NCBI Taxonomy" id="1868324"/>
    <lineage>
        <taxon>Bacteria</taxon>
        <taxon>Pseudomonadati</taxon>
        <taxon>Chlorobiota</taxon>
        <taxon>Chlorobiia</taxon>
        <taxon>Chlorobiales</taxon>
        <taxon>Candidatus Thermochlorobacteriaceae</taxon>
        <taxon>Candidatus Thermochlorobacter</taxon>
    </lineage>
</organism>
<evidence type="ECO:0000256" key="2">
    <source>
        <dbReference type="ARBA" id="ARBA00022490"/>
    </source>
</evidence>
<comment type="subcellular location">
    <subcellularLocation>
        <location evidence="7">Cytoplasm</location>
    </subcellularLocation>
</comment>
<feature type="binding site" evidence="7">
    <location>
        <position position="56"/>
    </location>
    <ligand>
        <name>substrate</name>
    </ligand>
</feature>
<dbReference type="Pfam" id="PF00719">
    <property type="entry name" value="Pyrophosphatase"/>
    <property type="match status" value="1"/>
</dbReference>
<comment type="function">
    <text evidence="7">Catalyzes the hydrolysis of inorganic pyrophosphate (PPi) forming two phosphate ions.</text>
</comment>
<comment type="catalytic activity">
    <reaction evidence="6 7">
        <text>diphosphate + H2O = 2 phosphate + H(+)</text>
        <dbReference type="Rhea" id="RHEA:24576"/>
        <dbReference type="ChEBI" id="CHEBI:15377"/>
        <dbReference type="ChEBI" id="CHEBI:15378"/>
        <dbReference type="ChEBI" id="CHEBI:33019"/>
        <dbReference type="ChEBI" id="CHEBI:43474"/>
        <dbReference type="EC" id="3.6.1.1"/>
    </reaction>
</comment>
<dbReference type="Proteomes" id="UP000266389">
    <property type="component" value="Unassembled WGS sequence"/>
</dbReference>
<keyword evidence="2 7" id="KW-0963">Cytoplasm</keyword>
<dbReference type="HAMAP" id="MF_00209">
    <property type="entry name" value="Inorganic_PPase"/>
    <property type="match status" value="1"/>
</dbReference>
<dbReference type="PANTHER" id="PTHR10286">
    <property type="entry name" value="INORGANIC PYROPHOSPHATASE"/>
    <property type="match status" value="1"/>
</dbReference>
<keyword evidence="3 7" id="KW-0479">Metal-binding</keyword>
<name>A0A395M493_9BACT</name>
<dbReference type="GO" id="GO:0006796">
    <property type="term" value="P:phosphate-containing compound metabolic process"/>
    <property type="evidence" value="ECO:0007669"/>
    <property type="project" value="InterPro"/>
</dbReference>
<dbReference type="EC" id="3.6.1.1" evidence="7"/>
<dbReference type="FunFam" id="3.90.80.10:FF:000003">
    <property type="entry name" value="Inorganic pyrophosphatase"/>
    <property type="match status" value="1"/>
</dbReference>
<feature type="binding site" evidence="7">
    <location>
        <position position="30"/>
    </location>
    <ligand>
        <name>substrate</name>
    </ligand>
</feature>
<comment type="caution">
    <text evidence="9">The sequence shown here is derived from an EMBL/GenBank/DDBJ whole genome shotgun (WGS) entry which is preliminary data.</text>
</comment>
<comment type="subunit">
    <text evidence="7">Homohexamer.</text>
</comment>
<evidence type="ECO:0000256" key="8">
    <source>
        <dbReference type="SAM" id="MobiDB-lite"/>
    </source>
</evidence>
<feature type="compositionally biased region" description="Basic residues" evidence="8">
    <location>
        <begin position="192"/>
        <end position="205"/>
    </location>
</feature>
<comment type="cofactor">
    <cofactor evidence="1 7">
        <name>Mg(2+)</name>
        <dbReference type="ChEBI" id="CHEBI:18420"/>
    </cofactor>
</comment>
<keyword evidence="5 7" id="KW-0460">Magnesium</keyword>
<dbReference type="AlphaFoldDB" id="A0A395M493"/>
<evidence type="ECO:0000256" key="6">
    <source>
        <dbReference type="ARBA" id="ARBA00047820"/>
    </source>
</evidence>
<feature type="binding site" evidence="7">
    <location>
        <position position="140"/>
    </location>
    <ligand>
        <name>substrate</name>
    </ligand>
</feature>
<evidence type="ECO:0000313" key="10">
    <source>
        <dbReference type="Proteomes" id="UP000266389"/>
    </source>
</evidence>
<feature type="binding site" evidence="7">
    <location>
        <position position="71"/>
    </location>
    <ligand>
        <name>Mg(2+)</name>
        <dbReference type="ChEBI" id="CHEBI:18420"/>
        <label>1</label>
    </ligand>
</feature>
<feature type="region of interest" description="Disordered" evidence="8">
    <location>
        <begin position="172"/>
        <end position="205"/>
    </location>
</feature>
<keyword evidence="4 7" id="KW-0378">Hydrolase</keyword>
<dbReference type="GO" id="GO:0004427">
    <property type="term" value="F:inorganic diphosphate phosphatase activity"/>
    <property type="evidence" value="ECO:0007669"/>
    <property type="project" value="UniProtKB-UniRule"/>
</dbReference>
<reference evidence="9 10" key="1">
    <citation type="journal article" date="2011" name="ISME J.">
        <title>Community ecology of hot spring cyanobacterial mats: predominant populations and their functional potential.</title>
        <authorList>
            <person name="Klatt C.G."/>
            <person name="Wood J.M."/>
            <person name="Rusch D.B."/>
            <person name="Bateson M.M."/>
            <person name="Hamamura N."/>
            <person name="Heidelberg J.F."/>
            <person name="Grossman A.R."/>
            <person name="Bhaya D."/>
            <person name="Cohan F.M."/>
            <person name="Kuhl M."/>
            <person name="Bryant D.A."/>
            <person name="Ward D.M."/>
        </authorList>
    </citation>
    <scope>NUCLEOTIDE SEQUENCE [LARGE SCALE GENOMIC DNA]</scope>
    <source>
        <strain evidence="9">OS</strain>
    </source>
</reference>
<evidence type="ECO:0000256" key="4">
    <source>
        <dbReference type="ARBA" id="ARBA00022801"/>
    </source>
</evidence>
<dbReference type="GO" id="GO:0000287">
    <property type="term" value="F:magnesium ion binding"/>
    <property type="evidence" value="ECO:0007669"/>
    <property type="project" value="UniProtKB-UniRule"/>
</dbReference>
<dbReference type="InterPro" id="IPR036649">
    <property type="entry name" value="Pyrophosphatase_sf"/>
</dbReference>
<protein>
    <recommendedName>
        <fullName evidence="7">Inorganic pyrophosphatase</fullName>
        <ecNumber evidence="7">3.6.1.1</ecNumber>
    </recommendedName>
    <alternativeName>
        <fullName evidence="7">Pyrophosphate phospho-hydrolase</fullName>
        <shortName evidence="7">PPase</shortName>
    </alternativeName>
</protein>
<evidence type="ECO:0000313" key="9">
    <source>
        <dbReference type="EMBL" id="RFM24754.1"/>
    </source>
</evidence>